<keyword evidence="3" id="KW-1185">Reference proteome</keyword>
<dbReference type="Proteomes" id="UP001168098">
    <property type="component" value="Unassembled WGS sequence"/>
</dbReference>
<evidence type="ECO:0000313" key="3">
    <source>
        <dbReference type="Proteomes" id="UP001168098"/>
    </source>
</evidence>
<gene>
    <name evidence="2" type="ORF">PVL29_007153</name>
</gene>
<feature type="region of interest" description="Disordered" evidence="1">
    <location>
        <begin position="69"/>
        <end position="106"/>
    </location>
</feature>
<protein>
    <submittedName>
        <fullName evidence="2">Uncharacterized protein</fullName>
    </submittedName>
</protein>
<feature type="compositionally biased region" description="Basic and acidic residues" evidence="1">
    <location>
        <begin position="69"/>
        <end position="81"/>
    </location>
</feature>
<sequence>MFFLVSTSSVVLGKWAVLNVKALRDGKTDNSRVFLEAWEAAQQRETAQKIGLQALGGRRKNAEMKRFEESLKRSFPEDSHATKGGHFGKSPQPHEGVDDCKIGQGQRHHYCGKERVQRVWKETF</sequence>
<dbReference type="EMBL" id="JARBHA010000006">
    <property type="protein sequence ID" value="KAJ9697908.1"/>
    <property type="molecule type" value="Genomic_DNA"/>
</dbReference>
<evidence type="ECO:0000313" key="2">
    <source>
        <dbReference type="EMBL" id="KAJ9697908.1"/>
    </source>
</evidence>
<organism evidence="2 3">
    <name type="scientific">Vitis rotundifolia</name>
    <name type="common">Muscadine grape</name>
    <dbReference type="NCBI Taxonomy" id="103349"/>
    <lineage>
        <taxon>Eukaryota</taxon>
        <taxon>Viridiplantae</taxon>
        <taxon>Streptophyta</taxon>
        <taxon>Embryophyta</taxon>
        <taxon>Tracheophyta</taxon>
        <taxon>Spermatophyta</taxon>
        <taxon>Magnoliopsida</taxon>
        <taxon>eudicotyledons</taxon>
        <taxon>Gunneridae</taxon>
        <taxon>Pentapetalae</taxon>
        <taxon>rosids</taxon>
        <taxon>Vitales</taxon>
        <taxon>Vitaceae</taxon>
        <taxon>Viteae</taxon>
        <taxon>Vitis</taxon>
    </lineage>
</organism>
<comment type="caution">
    <text evidence="2">The sequence shown here is derived from an EMBL/GenBank/DDBJ whole genome shotgun (WGS) entry which is preliminary data.</text>
</comment>
<evidence type="ECO:0000256" key="1">
    <source>
        <dbReference type="SAM" id="MobiDB-lite"/>
    </source>
</evidence>
<accession>A0AA38ZYZ7</accession>
<reference evidence="2 3" key="1">
    <citation type="journal article" date="2023" name="BMC Biotechnol.">
        <title>Vitis rotundifolia cv Carlos genome sequencing.</title>
        <authorList>
            <person name="Huff M."/>
            <person name="Hulse-Kemp A."/>
            <person name="Scheffler B."/>
            <person name="Youngblood R."/>
            <person name="Simpson S."/>
            <person name="Babiker E."/>
            <person name="Staton M."/>
        </authorList>
    </citation>
    <scope>NUCLEOTIDE SEQUENCE [LARGE SCALE GENOMIC DNA]</scope>
    <source>
        <tissue evidence="2">Leaf</tissue>
    </source>
</reference>
<proteinExistence type="predicted"/>
<name>A0AA38ZYZ7_VITRO</name>
<dbReference type="AlphaFoldDB" id="A0AA38ZYZ7"/>